<protein>
    <submittedName>
        <fullName evidence="1">Uncharacterized protein</fullName>
    </submittedName>
</protein>
<dbReference type="RefSeq" id="WP_112340908.1">
    <property type="nucleotide sequence ID" value="NZ_QMKK01000022.1"/>
</dbReference>
<evidence type="ECO:0000313" key="2">
    <source>
        <dbReference type="Proteomes" id="UP000251205"/>
    </source>
</evidence>
<dbReference type="AlphaFoldDB" id="A0A329YKB9"/>
<proteinExistence type="predicted"/>
<dbReference type="OrthoDB" id="8401726at2"/>
<comment type="caution">
    <text evidence="1">The sequence shown here is derived from an EMBL/GenBank/DDBJ whole genome shotgun (WGS) entry which is preliminary data.</text>
</comment>
<organism evidence="1 2">
    <name type="scientific">Rhizobium tropici</name>
    <dbReference type="NCBI Taxonomy" id="398"/>
    <lineage>
        <taxon>Bacteria</taxon>
        <taxon>Pseudomonadati</taxon>
        <taxon>Pseudomonadota</taxon>
        <taxon>Alphaproteobacteria</taxon>
        <taxon>Hyphomicrobiales</taxon>
        <taxon>Rhizobiaceae</taxon>
        <taxon>Rhizobium/Agrobacterium group</taxon>
        <taxon>Rhizobium</taxon>
    </lineage>
</organism>
<reference evidence="1 2" key="1">
    <citation type="submission" date="2018-06" db="EMBL/GenBank/DDBJ databases">
        <title>Whole Genome Sequence of an efficient microsymbiont, Rhizobium tropici.</title>
        <authorList>
            <person name="Srinivasan R."/>
            <person name="Singh H.V."/>
            <person name="Srivastava R."/>
            <person name="Kumari B."/>
            <person name="Radhakrishna A."/>
        </authorList>
    </citation>
    <scope>NUCLEOTIDE SEQUENCE [LARGE SCALE GENOMIC DNA]</scope>
    <source>
        <strain evidence="1 2">IGFRI Rhizo-19</strain>
    </source>
</reference>
<name>A0A329YKB9_RHITR</name>
<gene>
    <name evidence="1" type="ORF">DQ393_06155</name>
</gene>
<evidence type="ECO:0000313" key="1">
    <source>
        <dbReference type="EMBL" id="RAX42422.1"/>
    </source>
</evidence>
<dbReference type="EMBL" id="QMKK01000022">
    <property type="protein sequence ID" value="RAX42422.1"/>
    <property type="molecule type" value="Genomic_DNA"/>
</dbReference>
<sequence>MMQPDFSPDMLKRFLRLRVDMMARISFPSHGRSAEKAARAELRECCHVSRQEFWDAWQGLLKNGRTRARIWTALWVDPAEFNILLTDDGGQEVRDAS</sequence>
<dbReference type="Proteomes" id="UP000251205">
    <property type="component" value="Unassembled WGS sequence"/>
</dbReference>
<accession>A0A329YKB9</accession>